<evidence type="ECO:0000256" key="5">
    <source>
        <dbReference type="ARBA" id="ARBA00022807"/>
    </source>
</evidence>
<evidence type="ECO:0000259" key="6">
    <source>
        <dbReference type="PROSITE" id="PS51935"/>
    </source>
</evidence>
<dbReference type="SUPFAM" id="SSF54001">
    <property type="entry name" value="Cysteine proteinases"/>
    <property type="match status" value="1"/>
</dbReference>
<dbReference type="Pfam" id="PF00877">
    <property type="entry name" value="NLPC_P60"/>
    <property type="match status" value="1"/>
</dbReference>
<dbReference type="PANTHER" id="PTHR47360">
    <property type="entry name" value="MUREIN DD-ENDOPEPTIDASE MEPS/MUREIN LD-CARBOXYPEPTIDASE"/>
    <property type="match status" value="1"/>
</dbReference>
<dbReference type="PANTHER" id="PTHR47360:SF1">
    <property type="entry name" value="ENDOPEPTIDASE NLPC-RELATED"/>
    <property type="match status" value="1"/>
</dbReference>
<evidence type="ECO:0000313" key="8">
    <source>
        <dbReference type="Proteomes" id="UP001236507"/>
    </source>
</evidence>
<dbReference type="Gene3D" id="3.90.1720.10">
    <property type="entry name" value="endopeptidase domain like (from Nostoc punctiforme)"/>
    <property type="match status" value="1"/>
</dbReference>
<proteinExistence type="inferred from homology"/>
<dbReference type="InterPro" id="IPR052062">
    <property type="entry name" value="Murein_DD/LD_carboxypeptidase"/>
</dbReference>
<keyword evidence="2" id="KW-0645">Protease</keyword>
<dbReference type="InterPro" id="IPR038765">
    <property type="entry name" value="Papain-like_cys_pep_sf"/>
</dbReference>
<evidence type="ECO:0000256" key="3">
    <source>
        <dbReference type="ARBA" id="ARBA00022729"/>
    </source>
</evidence>
<keyword evidence="8" id="KW-1185">Reference proteome</keyword>
<dbReference type="RefSeq" id="WP_283344440.1">
    <property type="nucleotide sequence ID" value="NZ_JASHIF010000008.1"/>
</dbReference>
<keyword evidence="5" id="KW-0788">Thiol protease</keyword>
<reference evidence="7 8" key="1">
    <citation type="submission" date="2023-05" db="EMBL/GenBank/DDBJ databases">
        <title>Novel species of genus Flectobacillus isolated from stream in China.</title>
        <authorList>
            <person name="Lu H."/>
        </authorList>
    </citation>
    <scope>NUCLEOTIDE SEQUENCE [LARGE SCALE GENOMIC DNA]</scope>
    <source>
        <strain evidence="7 8">KCTC 42575</strain>
    </source>
</reference>
<dbReference type="EMBL" id="JASHIF010000008">
    <property type="protein sequence ID" value="MDI9859515.1"/>
    <property type="molecule type" value="Genomic_DNA"/>
</dbReference>
<evidence type="ECO:0000256" key="4">
    <source>
        <dbReference type="ARBA" id="ARBA00022801"/>
    </source>
</evidence>
<keyword evidence="3" id="KW-0732">Signal</keyword>
<gene>
    <name evidence="7" type="ORF">QM524_09860</name>
</gene>
<dbReference type="InterPro" id="IPR000064">
    <property type="entry name" value="NLP_P60_dom"/>
</dbReference>
<comment type="similarity">
    <text evidence="1">Belongs to the peptidase C40 family.</text>
</comment>
<name>A0ABT6Y7H0_9BACT</name>
<organism evidence="7 8">
    <name type="scientific">Flectobacillus roseus</name>
    <dbReference type="NCBI Taxonomy" id="502259"/>
    <lineage>
        <taxon>Bacteria</taxon>
        <taxon>Pseudomonadati</taxon>
        <taxon>Bacteroidota</taxon>
        <taxon>Cytophagia</taxon>
        <taxon>Cytophagales</taxon>
        <taxon>Flectobacillaceae</taxon>
        <taxon>Flectobacillus</taxon>
    </lineage>
</organism>
<dbReference type="Proteomes" id="UP001236507">
    <property type="component" value="Unassembled WGS sequence"/>
</dbReference>
<comment type="caution">
    <text evidence="7">The sequence shown here is derived from an EMBL/GenBank/DDBJ whole genome shotgun (WGS) entry which is preliminary data.</text>
</comment>
<evidence type="ECO:0000256" key="1">
    <source>
        <dbReference type="ARBA" id="ARBA00007074"/>
    </source>
</evidence>
<accession>A0ABT6Y7H0</accession>
<dbReference type="PROSITE" id="PS51935">
    <property type="entry name" value="NLPC_P60"/>
    <property type="match status" value="1"/>
</dbReference>
<protein>
    <submittedName>
        <fullName evidence="7">C40 family peptidase</fullName>
    </submittedName>
</protein>
<evidence type="ECO:0000256" key="2">
    <source>
        <dbReference type="ARBA" id="ARBA00022670"/>
    </source>
</evidence>
<keyword evidence="4" id="KW-0378">Hydrolase</keyword>
<feature type="domain" description="NlpC/P60" evidence="6">
    <location>
        <begin position="54"/>
        <end position="184"/>
    </location>
</feature>
<sequence length="184" mass="20441">MKTTTTSIYAKLLLIAILPVLLDSCALFRKKEATKTTTTTKRPTSPSRPVVISSKEVRRLVDASRQYLGVPYRPGGIDSKGMDCSGLLFATFKEMGVNIPRRAVQQSGYGKEVKDLDQLRPGDLVFFVTDKGNVAEVNHSGMITEIRGPKEIYFIHASSSKGVREDNLISTYWMGCYATARRPF</sequence>
<evidence type="ECO:0000313" key="7">
    <source>
        <dbReference type="EMBL" id="MDI9859515.1"/>
    </source>
</evidence>